<dbReference type="PROSITE" id="PS50977">
    <property type="entry name" value="HTH_TETR_2"/>
    <property type="match status" value="1"/>
</dbReference>
<accession>A0A841FWN6</accession>
<dbReference type="InterPro" id="IPR004111">
    <property type="entry name" value="Repressor_TetR_C"/>
</dbReference>
<keyword evidence="1" id="KW-0805">Transcription regulation</keyword>
<keyword evidence="2 4" id="KW-0238">DNA-binding</keyword>
<dbReference type="GO" id="GO:0000976">
    <property type="term" value="F:transcription cis-regulatory region binding"/>
    <property type="evidence" value="ECO:0007669"/>
    <property type="project" value="TreeGrafter"/>
</dbReference>
<evidence type="ECO:0000313" key="6">
    <source>
        <dbReference type="EMBL" id="MBB6036899.1"/>
    </source>
</evidence>
<evidence type="ECO:0000313" key="7">
    <source>
        <dbReference type="Proteomes" id="UP000548476"/>
    </source>
</evidence>
<evidence type="ECO:0000256" key="4">
    <source>
        <dbReference type="PROSITE-ProRule" id="PRU00335"/>
    </source>
</evidence>
<dbReference type="PANTHER" id="PTHR30055:SF151">
    <property type="entry name" value="TRANSCRIPTIONAL REGULATORY PROTEIN"/>
    <property type="match status" value="1"/>
</dbReference>
<feature type="DNA-binding region" description="H-T-H motif" evidence="4">
    <location>
        <begin position="54"/>
        <end position="73"/>
    </location>
</feature>
<dbReference type="Pfam" id="PF02909">
    <property type="entry name" value="TetR_C_1"/>
    <property type="match status" value="1"/>
</dbReference>
<proteinExistence type="predicted"/>
<sequence>MTTTTDSERDLRILRLLWAPPDPPRKGPRPRIDREQVVAAGLELAAAEGLAALSMRRIAAHLSVGVATIYTHVPGREELLALMFDTLVGGAPPPAATGDWRQNVETWARADWELYRAAPWVTRLTSSALPGPNLLAWYDAALATLAGTGLDSHEMVAVVESVDGYVRGLAREVAAQPPPERAAAQAEAVASFVDLDRLPTLRAVARDGAIPGIGDHFEFGLQRLLDGVAALIAERAAGNLPRTRPSSAIYDAG</sequence>
<dbReference type="GO" id="GO:0003700">
    <property type="term" value="F:DNA-binding transcription factor activity"/>
    <property type="evidence" value="ECO:0007669"/>
    <property type="project" value="TreeGrafter"/>
</dbReference>
<gene>
    <name evidence="6" type="ORF">HNR73_004772</name>
</gene>
<feature type="domain" description="HTH tetR-type" evidence="5">
    <location>
        <begin position="31"/>
        <end position="91"/>
    </location>
</feature>
<reference evidence="6 7" key="1">
    <citation type="submission" date="2020-08" db="EMBL/GenBank/DDBJ databases">
        <title>Genomic Encyclopedia of Type Strains, Phase IV (KMG-IV): sequencing the most valuable type-strain genomes for metagenomic binning, comparative biology and taxonomic classification.</title>
        <authorList>
            <person name="Goeker M."/>
        </authorList>
    </citation>
    <scope>NUCLEOTIDE SEQUENCE [LARGE SCALE GENOMIC DNA]</scope>
    <source>
        <strain evidence="6 7">YIM 65646</strain>
    </source>
</reference>
<comment type="caution">
    <text evidence="6">The sequence shown here is derived from an EMBL/GenBank/DDBJ whole genome shotgun (WGS) entry which is preliminary data.</text>
</comment>
<dbReference type="AlphaFoldDB" id="A0A841FWN6"/>
<dbReference type="SUPFAM" id="SSF46689">
    <property type="entry name" value="Homeodomain-like"/>
    <property type="match status" value="1"/>
</dbReference>
<keyword evidence="7" id="KW-1185">Reference proteome</keyword>
<evidence type="ECO:0000256" key="1">
    <source>
        <dbReference type="ARBA" id="ARBA00023015"/>
    </source>
</evidence>
<dbReference type="Pfam" id="PF00440">
    <property type="entry name" value="TetR_N"/>
    <property type="match status" value="1"/>
</dbReference>
<organism evidence="6 7">
    <name type="scientific">Phytomonospora endophytica</name>
    <dbReference type="NCBI Taxonomy" id="714109"/>
    <lineage>
        <taxon>Bacteria</taxon>
        <taxon>Bacillati</taxon>
        <taxon>Actinomycetota</taxon>
        <taxon>Actinomycetes</taxon>
        <taxon>Micromonosporales</taxon>
        <taxon>Micromonosporaceae</taxon>
        <taxon>Phytomonospora</taxon>
    </lineage>
</organism>
<evidence type="ECO:0000259" key="5">
    <source>
        <dbReference type="PROSITE" id="PS50977"/>
    </source>
</evidence>
<dbReference type="InterPro" id="IPR036271">
    <property type="entry name" value="Tet_transcr_reg_TetR-rel_C_sf"/>
</dbReference>
<dbReference type="SUPFAM" id="SSF48498">
    <property type="entry name" value="Tetracyclin repressor-like, C-terminal domain"/>
    <property type="match status" value="1"/>
</dbReference>
<dbReference type="InterPro" id="IPR001647">
    <property type="entry name" value="HTH_TetR"/>
</dbReference>
<dbReference type="EMBL" id="JACHGT010000010">
    <property type="protein sequence ID" value="MBB6036899.1"/>
    <property type="molecule type" value="Genomic_DNA"/>
</dbReference>
<dbReference type="GO" id="GO:0045892">
    <property type="term" value="P:negative regulation of DNA-templated transcription"/>
    <property type="evidence" value="ECO:0007669"/>
    <property type="project" value="InterPro"/>
</dbReference>
<protein>
    <submittedName>
        <fullName evidence="6">AcrR family transcriptional regulator</fullName>
    </submittedName>
</protein>
<dbReference type="Proteomes" id="UP000548476">
    <property type="component" value="Unassembled WGS sequence"/>
</dbReference>
<keyword evidence="3" id="KW-0804">Transcription</keyword>
<evidence type="ECO:0000256" key="3">
    <source>
        <dbReference type="ARBA" id="ARBA00023163"/>
    </source>
</evidence>
<name>A0A841FWN6_9ACTN</name>
<dbReference type="Gene3D" id="1.10.357.10">
    <property type="entry name" value="Tetracycline Repressor, domain 2"/>
    <property type="match status" value="1"/>
</dbReference>
<dbReference type="InterPro" id="IPR050109">
    <property type="entry name" value="HTH-type_TetR-like_transc_reg"/>
</dbReference>
<dbReference type="InterPro" id="IPR009057">
    <property type="entry name" value="Homeodomain-like_sf"/>
</dbReference>
<dbReference type="Gene3D" id="1.10.10.60">
    <property type="entry name" value="Homeodomain-like"/>
    <property type="match status" value="1"/>
</dbReference>
<dbReference type="PANTHER" id="PTHR30055">
    <property type="entry name" value="HTH-TYPE TRANSCRIPTIONAL REGULATOR RUTR"/>
    <property type="match status" value="1"/>
</dbReference>
<evidence type="ECO:0000256" key="2">
    <source>
        <dbReference type="ARBA" id="ARBA00023125"/>
    </source>
</evidence>
<dbReference type="RefSeq" id="WP_184789730.1">
    <property type="nucleotide sequence ID" value="NZ_BONT01000056.1"/>
</dbReference>